<proteinExistence type="predicted"/>
<name>A0A833JEV1_9BACT</name>
<evidence type="ECO:0000313" key="2">
    <source>
        <dbReference type="EMBL" id="KAB8032267.1"/>
    </source>
</evidence>
<dbReference type="AlphaFoldDB" id="A0A833JEV1"/>
<keyword evidence="3" id="KW-1185">Reference proteome</keyword>
<dbReference type="Proteomes" id="UP000442694">
    <property type="component" value="Unassembled WGS sequence"/>
</dbReference>
<feature type="signal peptide" evidence="1">
    <location>
        <begin position="1"/>
        <end position="28"/>
    </location>
</feature>
<sequence length="117" mass="13489">MKKKLFLQKLAKSFFLTLSISIAVQSYAAPPGNRIDGPIDRSLRCLIDSMNEDFCYKERIFALEKKCINQDEYDSLVIYRAIPACNRNNELIAWCNCGSDTTNNNFENHDLNIFDIK</sequence>
<evidence type="ECO:0000313" key="3">
    <source>
        <dbReference type="Proteomes" id="UP000442694"/>
    </source>
</evidence>
<accession>A0A833JEV1</accession>
<keyword evidence="1" id="KW-0732">Signal</keyword>
<organism evidence="2 3">
    <name type="scientific">Fluviispira multicolorata</name>
    <dbReference type="NCBI Taxonomy" id="2654512"/>
    <lineage>
        <taxon>Bacteria</taxon>
        <taxon>Pseudomonadati</taxon>
        <taxon>Bdellovibrionota</taxon>
        <taxon>Oligoflexia</taxon>
        <taxon>Silvanigrellales</taxon>
        <taxon>Silvanigrellaceae</taxon>
        <taxon>Fluviispira</taxon>
    </lineage>
</organism>
<feature type="chain" id="PRO_5032401605" evidence="1">
    <location>
        <begin position="29"/>
        <end position="117"/>
    </location>
</feature>
<protein>
    <submittedName>
        <fullName evidence="2">Uncharacterized protein</fullName>
    </submittedName>
</protein>
<dbReference type="RefSeq" id="WP_152212506.1">
    <property type="nucleotide sequence ID" value="NZ_WFLN01000005.1"/>
</dbReference>
<comment type="caution">
    <text evidence="2">The sequence shown here is derived from an EMBL/GenBank/DDBJ whole genome shotgun (WGS) entry which is preliminary data.</text>
</comment>
<gene>
    <name evidence="2" type="ORF">GCL57_06355</name>
</gene>
<dbReference type="EMBL" id="WFLN01000005">
    <property type="protein sequence ID" value="KAB8032267.1"/>
    <property type="molecule type" value="Genomic_DNA"/>
</dbReference>
<evidence type="ECO:0000256" key="1">
    <source>
        <dbReference type="SAM" id="SignalP"/>
    </source>
</evidence>
<reference evidence="2 3" key="1">
    <citation type="submission" date="2019-10" db="EMBL/GenBank/DDBJ databases">
        <title>New genus of Silvanigrellaceae.</title>
        <authorList>
            <person name="Pitt A."/>
            <person name="Hahn M.W."/>
        </authorList>
    </citation>
    <scope>NUCLEOTIDE SEQUENCE [LARGE SCALE GENOMIC DNA]</scope>
    <source>
        <strain evidence="2 3">33A1-SZDP</strain>
    </source>
</reference>